<proteinExistence type="predicted"/>
<reference evidence="1" key="1">
    <citation type="submission" date="2020-10" db="EMBL/GenBank/DDBJ databases">
        <title>Taxonomic study of unclassified bacteria belonging to the class Ktedonobacteria.</title>
        <authorList>
            <person name="Yabe S."/>
            <person name="Wang C.M."/>
            <person name="Zheng Y."/>
            <person name="Sakai Y."/>
            <person name="Cavaletti L."/>
            <person name="Monciardini P."/>
            <person name="Donadio S."/>
        </authorList>
    </citation>
    <scope>NUCLEOTIDE SEQUENCE</scope>
    <source>
        <strain evidence="1">ID150040</strain>
    </source>
</reference>
<sequence length="64" mass="7218">MPLSDIMLEDDINTVMSKTPAHFLDRCTIQVRRFEASLFGRQGTAREQLIQVLGELPSVTVNID</sequence>
<dbReference type="RefSeq" id="WP_220207932.1">
    <property type="nucleotide sequence ID" value="NZ_BNJK01000001.1"/>
</dbReference>
<keyword evidence="2" id="KW-1185">Reference proteome</keyword>
<organism evidence="1 2">
    <name type="scientific">Reticulibacter mediterranei</name>
    <dbReference type="NCBI Taxonomy" id="2778369"/>
    <lineage>
        <taxon>Bacteria</taxon>
        <taxon>Bacillati</taxon>
        <taxon>Chloroflexota</taxon>
        <taxon>Ktedonobacteria</taxon>
        <taxon>Ktedonobacterales</taxon>
        <taxon>Reticulibacteraceae</taxon>
        <taxon>Reticulibacter</taxon>
    </lineage>
</organism>
<accession>A0A8J3IRV3</accession>
<dbReference type="AlphaFoldDB" id="A0A8J3IRV3"/>
<comment type="caution">
    <text evidence="1">The sequence shown here is derived from an EMBL/GenBank/DDBJ whole genome shotgun (WGS) entry which is preliminary data.</text>
</comment>
<dbReference type="EMBL" id="BNJK01000001">
    <property type="protein sequence ID" value="GHO97370.1"/>
    <property type="molecule type" value="Genomic_DNA"/>
</dbReference>
<gene>
    <name evidence="1" type="ORF">KSF_074180</name>
</gene>
<name>A0A8J3IRV3_9CHLR</name>
<protein>
    <submittedName>
        <fullName evidence="1">Uncharacterized protein</fullName>
    </submittedName>
</protein>
<dbReference type="Proteomes" id="UP000597444">
    <property type="component" value="Unassembled WGS sequence"/>
</dbReference>
<evidence type="ECO:0000313" key="2">
    <source>
        <dbReference type="Proteomes" id="UP000597444"/>
    </source>
</evidence>
<evidence type="ECO:0000313" key="1">
    <source>
        <dbReference type="EMBL" id="GHO97370.1"/>
    </source>
</evidence>